<comment type="caution">
    <text evidence="8">The sequence shown here is derived from an EMBL/GenBank/DDBJ whole genome shotgun (WGS) entry which is preliminary data.</text>
</comment>
<accession>A0A2W5AWU6</accession>
<keyword evidence="3 6" id="KW-0658">Purine biosynthesis</keyword>
<protein>
    <recommendedName>
        <fullName evidence="6">Phosphoribosylglycinamide formyltransferase</fullName>
        <ecNumber evidence="6">2.1.2.2</ecNumber>
    </recommendedName>
    <alternativeName>
        <fullName evidence="6">5'-phosphoribosylglycinamide transformylase</fullName>
    </alternativeName>
    <alternativeName>
        <fullName evidence="6">GAR transformylase</fullName>
        <shortName evidence="6">GART</shortName>
    </alternativeName>
</protein>
<gene>
    <name evidence="6" type="primary">purN</name>
    <name evidence="8" type="ORF">DI609_09170</name>
</gene>
<keyword evidence="2 6" id="KW-0808">Transferase</keyword>
<reference evidence="8 9" key="1">
    <citation type="submission" date="2017-11" db="EMBL/GenBank/DDBJ databases">
        <title>Infants hospitalized years apart are colonized by the same room-sourced microbial strains.</title>
        <authorList>
            <person name="Brooks B."/>
            <person name="Olm M.R."/>
            <person name="Firek B.A."/>
            <person name="Baker R."/>
            <person name="Thomas B.C."/>
            <person name="Morowitz M.J."/>
            <person name="Banfield J.F."/>
        </authorList>
    </citation>
    <scope>NUCLEOTIDE SEQUENCE [LARGE SCALE GENOMIC DNA]</scope>
    <source>
        <strain evidence="8">S2_012_000_R3_87</strain>
    </source>
</reference>
<evidence type="ECO:0000256" key="6">
    <source>
        <dbReference type="HAMAP-Rule" id="MF_01930"/>
    </source>
</evidence>
<evidence type="ECO:0000256" key="4">
    <source>
        <dbReference type="ARBA" id="ARBA00038440"/>
    </source>
</evidence>
<dbReference type="CDD" id="cd08645">
    <property type="entry name" value="FMT_core_GART"/>
    <property type="match status" value="1"/>
</dbReference>
<comment type="catalytic activity">
    <reaction evidence="5 6">
        <text>N(1)-(5-phospho-beta-D-ribosyl)glycinamide + (6R)-10-formyltetrahydrofolate = N(2)-formyl-N(1)-(5-phospho-beta-D-ribosyl)glycinamide + (6S)-5,6,7,8-tetrahydrofolate + H(+)</text>
        <dbReference type="Rhea" id="RHEA:15053"/>
        <dbReference type="ChEBI" id="CHEBI:15378"/>
        <dbReference type="ChEBI" id="CHEBI:57453"/>
        <dbReference type="ChEBI" id="CHEBI:143788"/>
        <dbReference type="ChEBI" id="CHEBI:147286"/>
        <dbReference type="ChEBI" id="CHEBI:195366"/>
        <dbReference type="EC" id="2.1.2.2"/>
    </reaction>
</comment>
<dbReference type="EC" id="2.1.2.2" evidence="6"/>
<evidence type="ECO:0000313" key="9">
    <source>
        <dbReference type="Proteomes" id="UP000249451"/>
    </source>
</evidence>
<name>A0A2W5AWU6_9CORY</name>
<evidence type="ECO:0000256" key="2">
    <source>
        <dbReference type="ARBA" id="ARBA00022679"/>
    </source>
</evidence>
<dbReference type="GO" id="GO:0004644">
    <property type="term" value="F:phosphoribosylglycinamide formyltransferase activity"/>
    <property type="evidence" value="ECO:0007669"/>
    <property type="project" value="UniProtKB-UniRule"/>
</dbReference>
<comment type="pathway">
    <text evidence="1 6">Purine metabolism; IMP biosynthesis via de novo pathway; N(2)-formyl-N(1)-(5-phospho-D-ribosyl)glycinamide from N(1)-(5-phospho-D-ribosyl)glycinamide (10-formyl THF route): step 1/1.</text>
</comment>
<dbReference type="AlphaFoldDB" id="A0A2W5AWU6"/>
<feature type="binding site" evidence="6">
    <location>
        <position position="120"/>
    </location>
    <ligand>
        <name>(6R)-10-formyltetrahydrofolate</name>
        <dbReference type="ChEBI" id="CHEBI:195366"/>
    </ligand>
</feature>
<comment type="caution">
    <text evidence="6">Lacks conserved residue(s) required for the propagation of feature annotation.</text>
</comment>
<dbReference type="PANTHER" id="PTHR43369:SF2">
    <property type="entry name" value="PHOSPHORIBOSYLGLYCINAMIDE FORMYLTRANSFERASE"/>
    <property type="match status" value="1"/>
</dbReference>
<feature type="binding site" evidence="6">
    <location>
        <begin position="103"/>
        <end position="106"/>
    </location>
    <ligand>
        <name>(6R)-10-formyltetrahydrofolate</name>
        <dbReference type="ChEBI" id="CHEBI:195366"/>
    </ligand>
</feature>
<feature type="domain" description="Formyl transferase N-terminal" evidence="7">
    <location>
        <begin position="18"/>
        <end position="195"/>
    </location>
</feature>
<comment type="similarity">
    <text evidence="4 6">Belongs to the GART family.</text>
</comment>
<feature type="site" description="Raises pKa of active site His" evidence="6">
    <location>
        <position position="158"/>
    </location>
</feature>
<evidence type="ECO:0000256" key="1">
    <source>
        <dbReference type="ARBA" id="ARBA00005054"/>
    </source>
</evidence>
<comment type="function">
    <text evidence="6">Catalyzes the transfer of a formyl group from 10-formyltetrahydrofolate to 5-phospho-ribosyl-glycinamide (GAR), producing 5-phospho-ribosyl-N-formylglycinamide (FGAR) and tetrahydrofolate.</text>
</comment>
<evidence type="ECO:0000256" key="5">
    <source>
        <dbReference type="ARBA" id="ARBA00047664"/>
    </source>
</evidence>
<dbReference type="PROSITE" id="PS00373">
    <property type="entry name" value="GART"/>
    <property type="match status" value="1"/>
</dbReference>
<evidence type="ECO:0000259" key="7">
    <source>
        <dbReference type="Pfam" id="PF00551"/>
    </source>
</evidence>
<dbReference type="GO" id="GO:0006189">
    <property type="term" value="P:'de novo' IMP biosynthetic process"/>
    <property type="evidence" value="ECO:0007669"/>
    <property type="project" value="UniProtKB-UniRule"/>
</dbReference>
<dbReference type="PANTHER" id="PTHR43369">
    <property type="entry name" value="PHOSPHORIBOSYLGLYCINAMIDE FORMYLTRANSFERASE"/>
    <property type="match status" value="1"/>
</dbReference>
<evidence type="ECO:0000256" key="3">
    <source>
        <dbReference type="ARBA" id="ARBA00022755"/>
    </source>
</evidence>
<dbReference type="HAMAP" id="MF_01930">
    <property type="entry name" value="PurN"/>
    <property type="match status" value="1"/>
</dbReference>
<dbReference type="InterPro" id="IPR001555">
    <property type="entry name" value="GART_AS"/>
</dbReference>
<feature type="active site" description="Proton donor" evidence="6">
    <location>
        <position position="122"/>
    </location>
</feature>
<dbReference type="Proteomes" id="UP000249451">
    <property type="component" value="Unassembled WGS sequence"/>
</dbReference>
<proteinExistence type="inferred from homology"/>
<dbReference type="NCBIfam" id="TIGR00639">
    <property type="entry name" value="PurN"/>
    <property type="match status" value="1"/>
</dbReference>
<dbReference type="SUPFAM" id="SSF53328">
    <property type="entry name" value="Formyltransferase"/>
    <property type="match status" value="1"/>
</dbReference>
<evidence type="ECO:0000313" key="8">
    <source>
        <dbReference type="EMBL" id="PZO99050.1"/>
    </source>
</evidence>
<dbReference type="Pfam" id="PF00551">
    <property type="entry name" value="Formyl_trans_N"/>
    <property type="match status" value="1"/>
</dbReference>
<sequence length="216" mass="23213">MSQNFHTTLPAPQGRPLRIVALASGSGTLVQALIDNLDPAKVELLAIGADRDCTALERAEKAGLPSFKVEYIPKVTDREQWNRDLIAALESWDADLIVSAGFMRIIGAEVVDRFPGRIINTHPALLPSFPGAQAVVDAIEYGVKVTGSTVHVVDAGVDSGPIVAQEAVNVHPSDKVEALHEKIKHVERRLIVQVLHEIAGNGLTIEGRKAQISSND</sequence>
<dbReference type="GO" id="GO:0005829">
    <property type="term" value="C:cytosol"/>
    <property type="evidence" value="ECO:0007669"/>
    <property type="project" value="TreeGrafter"/>
</dbReference>
<dbReference type="InterPro" id="IPR004607">
    <property type="entry name" value="GART"/>
</dbReference>
<dbReference type="EMBL" id="QFNY01000231">
    <property type="protein sequence ID" value="PZO99050.1"/>
    <property type="molecule type" value="Genomic_DNA"/>
</dbReference>
<dbReference type="UniPathway" id="UPA00074">
    <property type="reaction ID" value="UER00126"/>
</dbReference>
<dbReference type="Gene3D" id="3.40.50.170">
    <property type="entry name" value="Formyl transferase, N-terminal domain"/>
    <property type="match status" value="1"/>
</dbReference>
<feature type="binding site" evidence="6">
    <location>
        <position position="78"/>
    </location>
    <ligand>
        <name>(6R)-10-formyltetrahydrofolate</name>
        <dbReference type="ChEBI" id="CHEBI:195366"/>
    </ligand>
</feature>
<dbReference type="InterPro" id="IPR036477">
    <property type="entry name" value="Formyl_transf_N_sf"/>
</dbReference>
<dbReference type="InterPro" id="IPR002376">
    <property type="entry name" value="Formyl_transf_N"/>
</dbReference>
<organism evidence="8 9">
    <name type="scientific">Corynebacterium urealyticum</name>
    <dbReference type="NCBI Taxonomy" id="43771"/>
    <lineage>
        <taxon>Bacteria</taxon>
        <taxon>Bacillati</taxon>
        <taxon>Actinomycetota</taxon>
        <taxon>Actinomycetes</taxon>
        <taxon>Mycobacteriales</taxon>
        <taxon>Corynebacteriaceae</taxon>
        <taxon>Corynebacterium</taxon>
    </lineage>
</organism>